<evidence type="ECO:0000313" key="3">
    <source>
        <dbReference type="Proteomes" id="UP000278807"/>
    </source>
</evidence>
<dbReference type="Gene3D" id="3.80.10.10">
    <property type="entry name" value="Ribonuclease Inhibitor"/>
    <property type="match status" value="1"/>
</dbReference>
<reference evidence="4" key="1">
    <citation type="submission" date="2016-04" db="UniProtKB">
        <authorList>
            <consortium name="WormBaseParasite"/>
        </authorList>
    </citation>
    <scope>IDENTIFICATION</scope>
</reference>
<dbReference type="InterPro" id="IPR032675">
    <property type="entry name" value="LRR_dom_sf"/>
</dbReference>
<feature type="compositionally biased region" description="Polar residues" evidence="1">
    <location>
        <begin position="189"/>
        <end position="199"/>
    </location>
</feature>
<gene>
    <name evidence="2" type="ORF">HNAJ_LOCUS10899</name>
</gene>
<dbReference type="PANTHER" id="PTHR24110">
    <property type="entry name" value="CENTROSOMAL PROTEIN OF 78 KDA"/>
    <property type="match status" value="1"/>
</dbReference>
<proteinExistence type="predicted"/>
<sequence length="271" mass="30430">MGGLRRLTLNNNQRIGNQGSKLLCEVLRDDHWMKAIDLQNCGLGDTAGQVWLDLLKAPDICEKTSKSGKDESEEHYGNRTLGIVDLRNNTNLDRNLLRAVTERVLKNACGKQLEFNWLQVRSELVNDGQVTDWPGMKGVVRKDLDTPTAPRRVSTTNPDYQPKSFPPPKQIHRPSFKPAGGSLARTRSLPRSNKPQSSLRRNKLRKAQSSTVLSQDSFQRTRERSFTDAKLNGDENSQSSLVSFDDISDSPVIRGVPWRTAARAKGRSLRI</sequence>
<accession>A0A158QJ45</accession>
<dbReference type="GO" id="GO:0036064">
    <property type="term" value="C:ciliary basal body"/>
    <property type="evidence" value="ECO:0007669"/>
    <property type="project" value="TreeGrafter"/>
</dbReference>
<dbReference type="PANTHER" id="PTHR24110:SF3">
    <property type="entry name" value="CENTROSOMAL PROTEIN OF 78 KDA"/>
    <property type="match status" value="1"/>
</dbReference>
<dbReference type="STRING" id="102285.A0A158QJ45"/>
<feature type="compositionally biased region" description="Polar residues" evidence="1">
    <location>
        <begin position="207"/>
        <end position="218"/>
    </location>
</feature>
<dbReference type="SUPFAM" id="SSF52047">
    <property type="entry name" value="RNI-like"/>
    <property type="match status" value="1"/>
</dbReference>
<evidence type="ECO:0000256" key="1">
    <source>
        <dbReference type="SAM" id="MobiDB-lite"/>
    </source>
</evidence>
<dbReference type="Proteomes" id="UP000278807">
    <property type="component" value="Unassembled WGS sequence"/>
</dbReference>
<dbReference type="OrthoDB" id="78308at2759"/>
<dbReference type="GO" id="GO:0044782">
    <property type="term" value="P:cilium organization"/>
    <property type="evidence" value="ECO:0007669"/>
    <property type="project" value="TreeGrafter"/>
</dbReference>
<keyword evidence="3" id="KW-1185">Reference proteome</keyword>
<dbReference type="AlphaFoldDB" id="A0A158QJ45"/>
<dbReference type="WBParaSite" id="HNAJ_0001090501-mRNA-1">
    <property type="protein sequence ID" value="HNAJ_0001090501-mRNA-1"/>
    <property type="gene ID" value="HNAJ_0001090501"/>
</dbReference>
<dbReference type="GO" id="GO:0005813">
    <property type="term" value="C:centrosome"/>
    <property type="evidence" value="ECO:0007669"/>
    <property type="project" value="TreeGrafter"/>
</dbReference>
<organism evidence="4">
    <name type="scientific">Rodentolepis nana</name>
    <name type="common">Dwarf tapeworm</name>
    <name type="synonym">Hymenolepis nana</name>
    <dbReference type="NCBI Taxonomy" id="102285"/>
    <lineage>
        <taxon>Eukaryota</taxon>
        <taxon>Metazoa</taxon>
        <taxon>Spiralia</taxon>
        <taxon>Lophotrochozoa</taxon>
        <taxon>Platyhelminthes</taxon>
        <taxon>Cestoda</taxon>
        <taxon>Eucestoda</taxon>
        <taxon>Cyclophyllidea</taxon>
        <taxon>Hymenolepididae</taxon>
        <taxon>Rodentolepis</taxon>
    </lineage>
</organism>
<dbReference type="EMBL" id="UZAE01013276">
    <property type="protein sequence ID" value="VDO09057.1"/>
    <property type="molecule type" value="Genomic_DNA"/>
</dbReference>
<evidence type="ECO:0000313" key="4">
    <source>
        <dbReference type="WBParaSite" id="HNAJ_0001090501-mRNA-1"/>
    </source>
</evidence>
<protein>
    <submittedName>
        <fullName evidence="4">Centrosomal protein of 78 kDa</fullName>
    </submittedName>
</protein>
<evidence type="ECO:0000313" key="2">
    <source>
        <dbReference type="EMBL" id="VDO09057.1"/>
    </source>
</evidence>
<name>A0A158QJ45_RODNA</name>
<feature type="compositionally biased region" description="Basic and acidic residues" evidence="1">
    <location>
        <begin position="219"/>
        <end position="233"/>
    </location>
</feature>
<feature type="region of interest" description="Disordered" evidence="1">
    <location>
        <begin position="129"/>
        <end position="242"/>
    </location>
</feature>
<reference evidence="2 3" key="2">
    <citation type="submission" date="2018-11" db="EMBL/GenBank/DDBJ databases">
        <authorList>
            <consortium name="Pathogen Informatics"/>
        </authorList>
    </citation>
    <scope>NUCLEOTIDE SEQUENCE [LARGE SCALE GENOMIC DNA]</scope>
</reference>